<evidence type="ECO:0000256" key="1">
    <source>
        <dbReference type="ARBA" id="ARBA00009677"/>
    </source>
</evidence>
<keyword evidence="5" id="KW-1185">Reference proteome</keyword>
<feature type="domain" description="Flagellar basal-body/hook protein C-terminal" evidence="3">
    <location>
        <begin position="85"/>
        <end position="128"/>
    </location>
</feature>
<evidence type="ECO:0000259" key="3">
    <source>
        <dbReference type="Pfam" id="PF06429"/>
    </source>
</evidence>
<comment type="caution">
    <text evidence="4">The sequence shown here is derived from an EMBL/GenBank/DDBJ whole genome shotgun (WGS) entry which is preliminary data.</text>
</comment>
<proteinExistence type="inferred from homology"/>
<organism evidence="4 5">
    <name type="scientific">Sneathiella litorea</name>
    <dbReference type="NCBI Taxonomy" id="2606216"/>
    <lineage>
        <taxon>Bacteria</taxon>
        <taxon>Pseudomonadati</taxon>
        <taxon>Pseudomonadota</taxon>
        <taxon>Alphaproteobacteria</taxon>
        <taxon>Sneathiellales</taxon>
        <taxon>Sneathiellaceae</taxon>
        <taxon>Sneathiella</taxon>
    </lineage>
</organism>
<feature type="region of interest" description="Disordered" evidence="2">
    <location>
        <begin position="29"/>
        <end position="59"/>
    </location>
</feature>
<dbReference type="Pfam" id="PF06429">
    <property type="entry name" value="Flg_bbr_C"/>
    <property type="match status" value="1"/>
</dbReference>
<sequence>MTSILGSAISGMAAATKRVEVSAQNLVNTNTVGTPGAKGENESYKAVEPVQTTDEAGAPTVKVREKDPATVHVYAPQNPLANEDGLVESPNVDMAEEIINQNVALQSYRTNAKMFEVWNELQKVTLDLKS</sequence>
<name>A0A6L8W645_9PROT</name>
<dbReference type="AlphaFoldDB" id="A0A6L8W645"/>
<protein>
    <submittedName>
        <fullName evidence="4">Flagellar biosynthesis protein FlgC</fullName>
    </submittedName>
</protein>
<keyword evidence="4" id="KW-0966">Cell projection</keyword>
<reference evidence="4 5" key="1">
    <citation type="submission" date="2019-12" db="EMBL/GenBank/DDBJ databases">
        <title>Snethiella sp. nov. sp. isolated from sea sand.</title>
        <authorList>
            <person name="Kim J."/>
            <person name="Jeong S.E."/>
            <person name="Jung H.S."/>
            <person name="Jeon C.O."/>
        </authorList>
    </citation>
    <scope>NUCLEOTIDE SEQUENCE [LARGE SCALE GENOMIC DNA]</scope>
    <source>
        <strain evidence="4 5">DP05</strain>
    </source>
</reference>
<evidence type="ECO:0000313" key="4">
    <source>
        <dbReference type="EMBL" id="MZR30615.1"/>
    </source>
</evidence>
<evidence type="ECO:0000256" key="2">
    <source>
        <dbReference type="SAM" id="MobiDB-lite"/>
    </source>
</evidence>
<keyword evidence="4" id="KW-0969">Cilium</keyword>
<accession>A0A6L8W645</accession>
<dbReference type="InterPro" id="IPR010930">
    <property type="entry name" value="Flg_bb/hook_C_dom"/>
</dbReference>
<gene>
    <name evidence="4" type="ORF">GQE98_08210</name>
</gene>
<comment type="similarity">
    <text evidence="1">Belongs to the flagella basal body rod proteins family.</text>
</comment>
<dbReference type="Proteomes" id="UP000476030">
    <property type="component" value="Unassembled WGS sequence"/>
</dbReference>
<keyword evidence="4" id="KW-0282">Flagellum</keyword>
<evidence type="ECO:0000313" key="5">
    <source>
        <dbReference type="Proteomes" id="UP000476030"/>
    </source>
</evidence>
<dbReference type="EMBL" id="WTUW01000002">
    <property type="protein sequence ID" value="MZR30615.1"/>
    <property type="molecule type" value="Genomic_DNA"/>
</dbReference>
<dbReference type="RefSeq" id="WP_161315182.1">
    <property type="nucleotide sequence ID" value="NZ_WTUW01000002.1"/>
</dbReference>